<dbReference type="Pfam" id="PF04246">
    <property type="entry name" value="RseC_MucC"/>
    <property type="match status" value="1"/>
</dbReference>
<reference evidence="2" key="1">
    <citation type="submission" date="2018-01" db="EMBL/GenBank/DDBJ databases">
        <authorList>
            <person name="Regsiter A."/>
            <person name="William W."/>
        </authorList>
    </citation>
    <scope>NUCLEOTIDE SEQUENCE</scope>
    <source>
        <strain evidence="2">TRIP AH-1</strain>
    </source>
</reference>
<dbReference type="AlphaFoldDB" id="A0A445MRZ7"/>
<feature type="transmembrane region" description="Helical" evidence="1">
    <location>
        <begin position="31"/>
        <end position="48"/>
    </location>
</feature>
<evidence type="ECO:0000313" key="2">
    <source>
        <dbReference type="EMBL" id="SPD72192.1"/>
    </source>
</evidence>
<keyword evidence="1" id="KW-1133">Transmembrane helix</keyword>
<keyword evidence="1" id="KW-0812">Transmembrane</keyword>
<dbReference type="EMBL" id="OJIN01000031">
    <property type="protein sequence ID" value="SPD72192.1"/>
    <property type="molecule type" value="Genomic_DNA"/>
</dbReference>
<accession>A0A445MRZ7</accession>
<evidence type="ECO:0008006" key="3">
    <source>
        <dbReference type="Google" id="ProtNLM"/>
    </source>
</evidence>
<evidence type="ECO:0000256" key="1">
    <source>
        <dbReference type="SAM" id="Phobius"/>
    </source>
</evidence>
<organism evidence="2">
    <name type="scientific">uncultured Desulfobacterium sp</name>
    <dbReference type="NCBI Taxonomy" id="201089"/>
    <lineage>
        <taxon>Bacteria</taxon>
        <taxon>Pseudomonadati</taxon>
        <taxon>Thermodesulfobacteriota</taxon>
        <taxon>Desulfobacteria</taxon>
        <taxon>Desulfobacterales</taxon>
        <taxon>Desulfobacteriaceae</taxon>
        <taxon>Desulfobacterium</taxon>
        <taxon>environmental samples</taxon>
    </lineage>
</organism>
<sequence>MEVEAVNTVKAGLGDWVVVYFESSKLFKLSFFLYVFPVIIMIVGALIGERMAENFQGNPSSYSAFFGFFFFFGAMAVVKLMDKRARKSGKYRPEIIRVKKKAGIGDPELPPAPCQSVSGE</sequence>
<protein>
    <recommendedName>
        <fullName evidence="3">Fis family transcriptional regulator</fullName>
    </recommendedName>
</protein>
<gene>
    <name evidence="2" type="ORF">PITCH_A1260015</name>
</gene>
<keyword evidence="1" id="KW-0472">Membrane</keyword>
<proteinExistence type="predicted"/>
<feature type="transmembrane region" description="Helical" evidence="1">
    <location>
        <begin position="60"/>
        <end position="81"/>
    </location>
</feature>
<name>A0A445MRZ7_9BACT</name>